<feature type="region of interest" description="Disordered" evidence="2">
    <location>
        <begin position="324"/>
        <end position="344"/>
    </location>
</feature>
<dbReference type="PANTHER" id="PTHR12353">
    <property type="entry name" value="DISKS LARGE-ASSOCIATED PROTEIN DAP SAP90/PSD-95-ASSOCIATED PROTEIN"/>
    <property type="match status" value="1"/>
</dbReference>
<dbReference type="InterPro" id="IPR005026">
    <property type="entry name" value="SAPAP"/>
</dbReference>
<protein>
    <submittedName>
        <fullName evidence="3">Discs, largehomolog-associated protein 5</fullName>
    </submittedName>
</protein>
<feature type="region of interest" description="Disordered" evidence="2">
    <location>
        <begin position="49"/>
        <end position="69"/>
    </location>
</feature>
<feature type="compositionally biased region" description="Low complexity" evidence="2">
    <location>
        <begin position="293"/>
        <end position="309"/>
    </location>
</feature>
<dbReference type="EMBL" id="HADW01018461">
    <property type="protein sequence ID" value="SBP19861.1"/>
    <property type="molecule type" value="Transcribed_RNA"/>
</dbReference>
<dbReference type="GO" id="GO:0005634">
    <property type="term" value="C:nucleus"/>
    <property type="evidence" value="ECO:0007669"/>
    <property type="project" value="TreeGrafter"/>
</dbReference>
<feature type="region of interest" description="Disordered" evidence="2">
    <location>
        <begin position="349"/>
        <end position="368"/>
    </location>
</feature>
<evidence type="ECO:0000313" key="3">
    <source>
        <dbReference type="EMBL" id="SBP19861.1"/>
    </source>
</evidence>
<feature type="compositionally biased region" description="Polar residues" evidence="2">
    <location>
        <begin position="359"/>
        <end position="368"/>
    </location>
</feature>
<reference evidence="3" key="1">
    <citation type="submission" date="2016-05" db="EMBL/GenBank/DDBJ databases">
        <authorList>
            <person name="Lavstsen T."/>
            <person name="Jespersen J.S."/>
        </authorList>
    </citation>
    <scope>NUCLEOTIDE SEQUENCE</scope>
    <source>
        <tissue evidence="3">Brain</tissue>
    </source>
</reference>
<proteinExistence type="inferred from homology"/>
<dbReference type="PANTHER" id="PTHR12353:SF1">
    <property type="entry name" value="DISKS LARGE-ASSOCIATED PROTEIN 5"/>
    <property type="match status" value="1"/>
</dbReference>
<dbReference type="GO" id="GO:0031616">
    <property type="term" value="C:spindle pole centrosome"/>
    <property type="evidence" value="ECO:0007669"/>
    <property type="project" value="TreeGrafter"/>
</dbReference>
<reference evidence="3" key="2">
    <citation type="submission" date="2016-06" db="EMBL/GenBank/DDBJ databases">
        <title>The genome of a short-lived fish provides insights into sex chromosome evolution and the genetic control of aging.</title>
        <authorList>
            <person name="Reichwald K."/>
            <person name="Felder M."/>
            <person name="Petzold A."/>
            <person name="Koch P."/>
            <person name="Groth M."/>
            <person name="Platzer M."/>
        </authorList>
    </citation>
    <scope>NUCLEOTIDE SEQUENCE</scope>
    <source>
        <tissue evidence="3">Brain</tissue>
    </source>
</reference>
<organism evidence="3">
    <name type="scientific">Iconisemion striatum</name>
    <dbReference type="NCBI Taxonomy" id="60296"/>
    <lineage>
        <taxon>Eukaryota</taxon>
        <taxon>Metazoa</taxon>
        <taxon>Chordata</taxon>
        <taxon>Craniata</taxon>
        <taxon>Vertebrata</taxon>
        <taxon>Euteleostomi</taxon>
        <taxon>Actinopterygii</taxon>
        <taxon>Neopterygii</taxon>
        <taxon>Teleostei</taxon>
        <taxon>Neoteleostei</taxon>
        <taxon>Acanthomorphata</taxon>
        <taxon>Ovalentaria</taxon>
        <taxon>Atherinomorphae</taxon>
        <taxon>Cyprinodontiformes</taxon>
        <taxon>Nothobranchiidae</taxon>
        <taxon>Iconisemion</taxon>
    </lineage>
</organism>
<feature type="non-terminal residue" evidence="3">
    <location>
        <position position="1"/>
    </location>
</feature>
<feature type="region of interest" description="Disordered" evidence="2">
    <location>
        <begin position="1"/>
        <end position="21"/>
    </location>
</feature>
<dbReference type="GO" id="GO:0005737">
    <property type="term" value="C:cytoplasm"/>
    <property type="evidence" value="ECO:0007669"/>
    <property type="project" value="TreeGrafter"/>
</dbReference>
<accession>A0A1A7XP48</accession>
<dbReference type="GO" id="GO:0051382">
    <property type="term" value="P:kinetochore assembly"/>
    <property type="evidence" value="ECO:0007669"/>
    <property type="project" value="TreeGrafter"/>
</dbReference>
<sequence length="368" mass="40586">SANKTLVTKDNPKSKAAGVRTTRSVAAVNDLPLSAVEVENCKAVSINTNTAAPQEPELEEHQTQEVEESISPEVEDMMVDQPPGESLPAGTPSFAPEDFVFQAPAGLLYFKFEPMTPRSADSFLTPSFSFPPVPALPDEPQSELSEPTPSCSAPSVAPPTPDSPSDSKHDVPYFRLEIANETNRLMSLCLHWESKVEDESIPEEMRDRMRMAVGQARLLMKERFKQFSGLVDNCELGHGEKLTTCTDLQGFWDMVYFQVEDVNKKFDSLKELEGRGWVEEHKPPPRRRKMVKKPLAAAPEPAANKTAAKSQRFCLTLEQALASQSQQGTPQTSHSIQDTAPTALCVSPVNEASSEKIQSEQNFPQQSE</sequence>
<evidence type="ECO:0000256" key="2">
    <source>
        <dbReference type="SAM" id="MobiDB-lite"/>
    </source>
</evidence>
<dbReference type="GO" id="GO:0007346">
    <property type="term" value="P:regulation of mitotic cell cycle"/>
    <property type="evidence" value="ECO:0007669"/>
    <property type="project" value="TreeGrafter"/>
</dbReference>
<dbReference type="GO" id="GO:0007059">
    <property type="term" value="P:chromosome segregation"/>
    <property type="evidence" value="ECO:0007669"/>
    <property type="project" value="TreeGrafter"/>
</dbReference>
<feature type="region of interest" description="Disordered" evidence="2">
    <location>
        <begin position="279"/>
        <end position="309"/>
    </location>
</feature>
<feature type="region of interest" description="Disordered" evidence="2">
    <location>
        <begin position="131"/>
        <end position="170"/>
    </location>
</feature>
<feature type="non-terminal residue" evidence="3">
    <location>
        <position position="368"/>
    </location>
</feature>
<dbReference type="GO" id="GO:0007052">
    <property type="term" value="P:mitotic spindle organization"/>
    <property type="evidence" value="ECO:0007669"/>
    <property type="project" value="TreeGrafter"/>
</dbReference>
<feature type="compositionally biased region" description="Polar residues" evidence="2">
    <location>
        <begin position="324"/>
        <end position="340"/>
    </location>
</feature>
<dbReference type="GO" id="GO:0051642">
    <property type="term" value="P:centrosome localization"/>
    <property type="evidence" value="ECO:0007669"/>
    <property type="project" value="TreeGrafter"/>
</dbReference>
<dbReference type="AlphaFoldDB" id="A0A1A7XP48"/>
<name>A0A1A7XP48_9TELE</name>
<dbReference type="Pfam" id="PF03359">
    <property type="entry name" value="GKAP"/>
    <property type="match status" value="1"/>
</dbReference>
<dbReference type="GO" id="GO:0008017">
    <property type="term" value="F:microtubule binding"/>
    <property type="evidence" value="ECO:0007669"/>
    <property type="project" value="TreeGrafter"/>
</dbReference>
<dbReference type="GO" id="GO:0023052">
    <property type="term" value="P:signaling"/>
    <property type="evidence" value="ECO:0007669"/>
    <property type="project" value="InterPro"/>
</dbReference>
<comment type="similarity">
    <text evidence="1">Belongs to the SAPAP family.</text>
</comment>
<feature type="compositionally biased region" description="Polar residues" evidence="2">
    <location>
        <begin position="142"/>
        <end position="153"/>
    </location>
</feature>
<evidence type="ECO:0000256" key="1">
    <source>
        <dbReference type="ARBA" id="ARBA00008839"/>
    </source>
</evidence>
<gene>
    <name evidence="3" type="primary">DLGAP5</name>
</gene>